<evidence type="ECO:0000313" key="1">
    <source>
        <dbReference type="EMBL" id="KAE8694244.1"/>
    </source>
</evidence>
<dbReference type="AlphaFoldDB" id="A0A6A2ZQL8"/>
<organism evidence="1 2">
    <name type="scientific">Hibiscus syriacus</name>
    <name type="common">Rose of Sharon</name>
    <dbReference type="NCBI Taxonomy" id="106335"/>
    <lineage>
        <taxon>Eukaryota</taxon>
        <taxon>Viridiplantae</taxon>
        <taxon>Streptophyta</taxon>
        <taxon>Embryophyta</taxon>
        <taxon>Tracheophyta</taxon>
        <taxon>Spermatophyta</taxon>
        <taxon>Magnoliopsida</taxon>
        <taxon>eudicotyledons</taxon>
        <taxon>Gunneridae</taxon>
        <taxon>Pentapetalae</taxon>
        <taxon>rosids</taxon>
        <taxon>malvids</taxon>
        <taxon>Malvales</taxon>
        <taxon>Malvaceae</taxon>
        <taxon>Malvoideae</taxon>
        <taxon>Hibiscus</taxon>
    </lineage>
</organism>
<dbReference type="Proteomes" id="UP000436088">
    <property type="component" value="Unassembled WGS sequence"/>
</dbReference>
<reference evidence="1" key="1">
    <citation type="submission" date="2019-09" db="EMBL/GenBank/DDBJ databases">
        <title>Draft genome information of white flower Hibiscus syriacus.</title>
        <authorList>
            <person name="Kim Y.-M."/>
        </authorList>
    </citation>
    <scope>NUCLEOTIDE SEQUENCE [LARGE SCALE GENOMIC DNA]</scope>
    <source>
        <strain evidence="1">YM2019G1</strain>
    </source>
</reference>
<comment type="caution">
    <text evidence="1">The sequence shown here is derived from an EMBL/GenBank/DDBJ whole genome shotgun (WGS) entry which is preliminary data.</text>
</comment>
<dbReference type="EMBL" id="VEPZ02001111">
    <property type="protein sequence ID" value="KAE8694244.1"/>
    <property type="molecule type" value="Genomic_DNA"/>
</dbReference>
<sequence length="102" mass="11340">MVILFAVGVWRNVRKVGAWGKSAFNTVNSLPMGNRLMGRGIYKSPFSRDGNSGTVIPIAGTIVWLLERKRDGNSVENRLNIMENGLLNLSLRSRSLLFHLLA</sequence>
<keyword evidence="2" id="KW-1185">Reference proteome</keyword>
<evidence type="ECO:0000313" key="2">
    <source>
        <dbReference type="Proteomes" id="UP000436088"/>
    </source>
</evidence>
<gene>
    <name evidence="1" type="ORF">F3Y22_tig00110785pilonHSYRG00089</name>
</gene>
<accession>A0A6A2ZQL8</accession>
<proteinExistence type="predicted"/>
<name>A0A6A2ZQL8_HIBSY</name>
<protein>
    <submittedName>
        <fullName evidence="1">Uncharacterized protein</fullName>
    </submittedName>
</protein>